<feature type="non-terminal residue" evidence="2">
    <location>
        <position position="163"/>
    </location>
</feature>
<gene>
    <name evidence="2" type="ORF">AVDCRST_MAG68-825</name>
</gene>
<evidence type="ECO:0000313" key="2">
    <source>
        <dbReference type="EMBL" id="CAA9305931.1"/>
    </source>
</evidence>
<name>A0A6J4KHN2_9BACT</name>
<feature type="compositionally biased region" description="Basic residues" evidence="1">
    <location>
        <begin position="137"/>
        <end position="149"/>
    </location>
</feature>
<dbReference type="EMBL" id="CADCTW010000046">
    <property type="protein sequence ID" value="CAA9305931.1"/>
    <property type="molecule type" value="Genomic_DNA"/>
</dbReference>
<feature type="non-terminal residue" evidence="2">
    <location>
        <position position="1"/>
    </location>
</feature>
<protein>
    <submittedName>
        <fullName evidence="2">Uncharacterized protein</fullName>
    </submittedName>
</protein>
<dbReference type="AlphaFoldDB" id="A0A6J4KHN2"/>
<accession>A0A6J4KHN2</accession>
<feature type="region of interest" description="Disordered" evidence="1">
    <location>
        <begin position="1"/>
        <end position="163"/>
    </location>
</feature>
<reference evidence="2" key="1">
    <citation type="submission" date="2020-02" db="EMBL/GenBank/DDBJ databases">
        <authorList>
            <person name="Meier V. D."/>
        </authorList>
    </citation>
    <scope>NUCLEOTIDE SEQUENCE</scope>
    <source>
        <strain evidence="2">AVDCRST_MAG68</strain>
    </source>
</reference>
<evidence type="ECO:0000256" key="1">
    <source>
        <dbReference type="SAM" id="MobiDB-lite"/>
    </source>
</evidence>
<organism evidence="2">
    <name type="scientific">uncultured Gemmatimonadota bacterium</name>
    <dbReference type="NCBI Taxonomy" id="203437"/>
    <lineage>
        <taxon>Bacteria</taxon>
        <taxon>Pseudomonadati</taxon>
        <taxon>Gemmatimonadota</taxon>
        <taxon>environmental samples</taxon>
    </lineage>
</organism>
<sequence length="163" mass="17047">GRSQPEPHLRLLPDHRRRRDGEHHPRRRRGDRLPGRPAAPPGARAGGPQGAPQEPVLRAGGAGHAHLRRGQAHPAGAAPRHRVPRRQPLFAQRGGRGAGRVPLPPAPDPGAAGRALPPAAPRSQRRGPLAFGAGRNGHAHRALHPRRAGRGGGPPGARGDSAV</sequence>
<feature type="compositionally biased region" description="Basic and acidic residues" evidence="1">
    <location>
        <begin position="1"/>
        <end position="23"/>
    </location>
</feature>
<proteinExistence type="predicted"/>
<feature type="compositionally biased region" description="Low complexity" evidence="1">
    <location>
        <begin position="50"/>
        <end position="59"/>
    </location>
</feature>